<dbReference type="Pfam" id="PF00145">
    <property type="entry name" value="DNA_methylase"/>
    <property type="match status" value="1"/>
</dbReference>
<sequence length="518" mass="57801">MPTKSAGPKSKCLRVPRKLRFGSDFSGLDSAAFALRRAGVVVEHVFCSDIDEKCRQLLKQLHRPNTIHKDIQARTPDEEDYCDVYVTTPPCQSWSPAGLKKGLKDPRGSVLTKSLGYVKRKKPRLMLMENVRGLSFKKNRSVLKKICEALNVLGYRVHVKVLNAEDFQVAQTRARLFLVAIRKDSLREVFSWPEPTGKRKLEDDLDEPSSKDCAGRMPEHDRGVRPSELTGYQLLVTQKQLGQMLGNSVPVPLMQAVLLNALKASIAVPAMPHSRANMNFVGTFYDAVCEGITTPAVAGITTAKLSKANIVDNLDGLMQICLTFIEFLSISVEDDDRAKFTVEFCLALRMFMEGHAKTPAKERCLKVKDSYWPAKPVLPDGTDELCKYSRVCRLRFFFSTSQFPVIAFKLDMSCSTLRWLRMQGPEVDPAYAELRQVFAVLEGALHDCHFLLQGLPLLKRVNCDLMRQLPPSPEQSPSAASDAAMASDDNDDDAVTLILGQSEELGAMIAQARKDFDN</sequence>
<dbReference type="SUPFAM" id="SSF53335">
    <property type="entry name" value="S-adenosyl-L-methionine-dependent methyltransferases"/>
    <property type="match status" value="1"/>
</dbReference>
<feature type="active site" evidence="4">
    <location>
        <position position="91"/>
    </location>
</feature>
<dbReference type="AlphaFoldDB" id="A0A1Q9DRZ3"/>
<dbReference type="EMBL" id="LSRX01000416">
    <property type="protein sequence ID" value="OLP97908.1"/>
    <property type="molecule type" value="Genomic_DNA"/>
</dbReference>
<dbReference type="GO" id="GO:0032259">
    <property type="term" value="P:methylation"/>
    <property type="evidence" value="ECO:0007669"/>
    <property type="project" value="UniProtKB-KW"/>
</dbReference>
<evidence type="ECO:0000313" key="7">
    <source>
        <dbReference type="Proteomes" id="UP000186817"/>
    </source>
</evidence>
<evidence type="ECO:0000256" key="3">
    <source>
        <dbReference type="ARBA" id="ARBA00022691"/>
    </source>
</evidence>
<dbReference type="NCBIfam" id="TIGR00675">
    <property type="entry name" value="dcm"/>
    <property type="match status" value="1"/>
</dbReference>
<feature type="compositionally biased region" description="Low complexity" evidence="5">
    <location>
        <begin position="475"/>
        <end position="487"/>
    </location>
</feature>
<dbReference type="OrthoDB" id="412897at2759"/>
<evidence type="ECO:0000256" key="2">
    <source>
        <dbReference type="ARBA" id="ARBA00022679"/>
    </source>
</evidence>
<evidence type="ECO:0000256" key="5">
    <source>
        <dbReference type="SAM" id="MobiDB-lite"/>
    </source>
</evidence>
<comment type="caution">
    <text evidence="6">The sequence shown here is derived from an EMBL/GenBank/DDBJ whole genome shotgun (WGS) entry which is preliminary data.</text>
</comment>
<organism evidence="6 7">
    <name type="scientific">Symbiodinium microadriaticum</name>
    <name type="common">Dinoflagellate</name>
    <name type="synonym">Zooxanthella microadriatica</name>
    <dbReference type="NCBI Taxonomy" id="2951"/>
    <lineage>
        <taxon>Eukaryota</taxon>
        <taxon>Sar</taxon>
        <taxon>Alveolata</taxon>
        <taxon>Dinophyceae</taxon>
        <taxon>Suessiales</taxon>
        <taxon>Symbiodiniaceae</taxon>
        <taxon>Symbiodinium</taxon>
    </lineage>
</organism>
<dbReference type="InterPro" id="IPR029063">
    <property type="entry name" value="SAM-dependent_MTases_sf"/>
</dbReference>
<keyword evidence="3 4" id="KW-0949">S-adenosyl-L-methionine</keyword>
<accession>A0A1Q9DRZ3</accession>
<keyword evidence="2 4" id="KW-0808">Transferase</keyword>
<dbReference type="Proteomes" id="UP000186817">
    <property type="component" value="Unassembled WGS sequence"/>
</dbReference>
<gene>
    <name evidence="6" type="primary">fnuDIM</name>
    <name evidence="6" type="ORF">AK812_SmicGene19692</name>
</gene>
<keyword evidence="1 4" id="KW-0489">Methyltransferase</keyword>
<dbReference type="Gene3D" id="3.40.50.150">
    <property type="entry name" value="Vaccinia Virus protein VP39"/>
    <property type="match status" value="1"/>
</dbReference>
<name>A0A1Q9DRZ3_SYMMI</name>
<feature type="region of interest" description="Disordered" evidence="5">
    <location>
        <begin position="197"/>
        <end position="222"/>
    </location>
</feature>
<feature type="region of interest" description="Disordered" evidence="5">
    <location>
        <begin position="469"/>
        <end position="488"/>
    </location>
</feature>
<dbReference type="GO" id="GO:0008168">
    <property type="term" value="F:methyltransferase activity"/>
    <property type="evidence" value="ECO:0007669"/>
    <property type="project" value="UniProtKB-KW"/>
</dbReference>
<evidence type="ECO:0000313" key="6">
    <source>
        <dbReference type="EMBL" id="OLP97908.1"/>
    </source>
</evidence>
<keyword evidence="7" id="KW-1185">Reference proteome</keyword>
<proteinExistence type="inferred from homology"/>
<dbReference type="PROSITE" id="PS51679">
    <property type="entry name" value="SAM_MT_C5"/>
    <property type="match status" value="1"/>
</dbReference>
<dbReference type="PANTHER" id="PTHR46098">
    <property type="entry name" value="TRNA (CYTOSINE(38)-C(5))-METHYLTRANSFERASE"/>
    <property type="match status" value="1"/>
</dbReference>
<dbReference type="InterPro" id="IPR001525">
    <property type="entry name" value="C5_MeTfrase"/>
</dbReference>
<reference evidence="6 7" key="1">
    <citation type="submission" date="2016-02" db="EMBL/GenBank/DDBJ databases">
        <title>Genome analysis of coral dinoflagellate symbionts highlights evolutionary adaptations to a symbiotic lifestyle.</title>
        <authorList>
            <person name="Aranda M."/>
            <person name="Li Y."/>
            <person name="Liew Y.J."/>
            <person name="Baumgarten S."/>
            <person name="Simakov O."/>
            <person name="Wilson M."/>
            <person name="Piel J."/>
            <person name="Ashoor H."/>
            <person name="Bougouffa S."/>
            <person name="Bajic V.B."/>
            <person name="Ryu T."/>
            <person name="Ravasi T."/>
            <person name="Bayer T."/>
            <person name="Micklem G."/>
            <person name="Kim H."/>
            <person name="Bhak J."/>
            <person name="Lajeunesse T.C."/>
            <person name="Voolstra C.R."/>
        </authorList>
    </citation>
    <scope>NUCLEOTIDE SEQUENCE [LARGE SCALE GENOMIC DNA]</scope>
    <source>
        <strain evidence="6 7">CCMP2467</strain>
    </source>
</reference>
<evidence type="ECO:0000256" key="4">
    <source>
        <dbReference type="PROSITE-ProRule" id="PRU01016"/>
    </source>
</evidence>
<protein>
    <submittedName>
        <fullName evidence="6">Modification methylase FnuDI</fullName>
    </submittedName>
</protein>
<comment type="similarity">
    <text evidence="4">Belongs to the class I-like SAM-binding methyltransferase superfamily. C5-methyltransferase family.</text>
</comment>
<evidence type="ECO:0000256" key="1">
    <source>
        <dbReference type="ARBA" id="ARBA00022603"/>
    </source>
</evidence>
<dbReference type="InterPro" id="IPR050750">
    <property type="entry name" value="C5-MTase"/>
</dbReference>
<dbReference type="PANTHER" id="PTHR46098:SF1">
    <property type="entry name" value="TRNA (CYTOSINE(38)-C(5))-METHYLTRANSFERASE"/>
    <property type="match status" value="1"/>
</dbReference>